<gene>
    <name evidence="3" type="ORF">ECRASSUSDP1_LOCUS10665</name>
</gene>
<feature type="compositionally biased region" description="Basic residues" evidence="2">
    <location>
        <begin position="250"/>
        <end position="262"/>
    </location>
</feature>
<evidence type="ECO:0000256" key="1">
    <source>
        <dbReference type="SAM" id="Coils"/>
    </source>
</evidence>
<dbReference type="EMBL" id="CAMPGE010010518">
    <property type="protein sequence ID" value="CAI2369366.1"/>
    <property type="molecule type" value="Genomic_DNA"/>
</dbReference>
<comment type="caution">
    <text evidence="3">The sequence shown here is derived from an EMBL/GenBank/DDBJ whole genome shotgun (WGS) entry which is preliminary data.</text>
</comment>
<keyword evidence="1" id="KW-0175">Coiled coil</keyword>
<proteinExistence type="predicted"/>
<dbReference type="Proteomes" id="UP001295684">
    <property type="component" value="Unassembled WGS sequence"/>
</dbReference>
<sequence length="316" mass="37261">MRCGDEERMVVRRKCFDNEVATLMKNFDQNVALTKDCQEKMALELKTREADHHRNMDSTRDGYEKRIANMRLDHDRMIEEEKKEIARREEELDLFNQKFLPDEKLKGEDGVSFMKDKIRQLKMDLQGLNDQFNVAVDRTKRQNDENQKIHAQNALINKLKVKIQKKETRTRKQNQVYKDVINKLEKFGYGYQKTFKSKTTGNLKRQVTTKKGKKRSKSLIKAKDKVGIDYAIEDPRKYRDMSTNADTHPRRGRRGVPKKYRSFSRSLTGSRPSKAKNGKPYKTFKTKPTNINQVLIRAHDLTGDKRAKSKKKFKKR</sequence>
<feature type="compositionally biased region" description="Basic residues" evidence="2">
    <location>
        <begin position="307"/>
        <end position="316"/>
    </location>
</feature>
<accession>A0AAD1UH63</accession>
<evidence type="ECO:0000313" key="4">
    <source>
        <dbReference type="Proteomes" id="UP001295684"/>
    </source>
</evidence>
<feature type="compositionally biased region" description="Basic residues" evidence="2">
    <location>
        <begin position="273"/>
        <end position="285"/>
    </location>
</feature>
<dbReference type="AlphaFoldDB" id="A0AAD1UH63"/>
<protein>
    <submittedName>
        <fullName evidence="3">Uncharacterized protein</fullName>
    </submittedName>
</protein>
<feature type="compositionally biased region" description="Basic and acidic residues" evidence="2">
    <location>
        <begin position="297"/>
        <end position="306"/>
    </location>
</feature>
<organism evidence="3 4">
    <name type="scientific">Euplotes crassus</name>
    <dbReference type="NCBI Taxonomy" id="5936"/>
    <lineage>
        <taxon>Eukaryota</taxon>
        <taxon>Sar</taxon>
        <taxon>Alveolata</taxon>
        <taxon>Ciliophora</taxon>
        <taxon>Intramacronucleata</taxon>
        <taxon>Spirotrichea</taxon>
        <taxon>Hypotrichia</taxon>
        <taxon>Euplotida</taxon>
        <taxon>Euplotidae</taxon>
        <taxon>Moneuplotes</taxon>
    </lineage>
</organism>
<feature type="region of interest" description="Disordered" evidence="2">
    <location>
        <begin position="240"/>
        <end position="316"/>
    </location>
</feature>
<reference evidence="3" key="1">
    <citation type="submission" date="2023-07" db="EMBL/GenBank/DDBJ databases">
        <authorList>
            <consortium name="AG Swart"/>
            <person name="Singh M."/>
            <person name="Singh A."/>
            <person name="Seah K."/>
            <person name="Emmerich C."/>
        </authorList>
    </citation>
    <scope>NUCLEOTIDE SEQUENCE</scope>
    <source>
        <strain evidence="3">DP1</strain>
    </source>
</reference>
<name>A0AAD1UH63_EUPCR</name>
<feature type="coiled-coil region" evidence="1">
    <location>
        <begin position="60"/>
        <end position="131"/>
    </location>
</feature>
<keyword evidence="4" id="KW-1185">Reference proteome</keyword>
<evidence type="ECO:0000313" key="3">
    <source>
        <dbReference type="EMBL" id="CAI2369366.1"/>
    </source>
</evidence>
<evidence type="ECO:0000256" key="2">
    <source>
        <dbReference type="SAM" id="MobiDB-lite"/>
    </source>
</evidence>